<protein>
    <recommendedName>
        <fullName evidence="2">M23ase beta-sheet core domain-containing protein</fullName>
    </recommendedName>
</protein>
<dbReference type="SUPFAM" id="SSF51261">
    <property type="entry name" value="Duplicated hybrid motif"/>
    <property type="match status" value="1"/>
</dbReference>
<reference evidence="4" key="2">
    <citation type="submission" date="2015-04" db="EMBL/GenBank/DDBJ databases">
        <title>Draft Genome Sequences of Eight Spore-Forming Food Isolates of Bacillus cereus Genome sequencing.</title>
        <authorList>
            <person name="Krawcyk A.O."/>
            <person name="de Jong A."/>
            <person name="Eijlander R.T."/>
            <person name="Berendsen E.M."/>
            <person name="Holsappel S."/>
            <person name="Wells-Bennik M."/>
            <person name="Kuipers O.P."/>
        </authorList>
    </citation>
    <scope>NUCLEOTIDE SEQUENCE [LARGE SCALE GENOMIC DNA]</scope>
    <source>
        <strain evidence="4">B4147</strain>
    </source>
</reference>
<dbReference type="CDD" id="cd12797">
    <property type="entry name" value="M23_peptidase"/>
    <property type="match status" value="1"/>
</dbReference>
<dbReference type="Gene3D" id="2.70.70.10">
    <property type="entry name" value="Glucose Permease (Domain IIA)"/>
    <property type="match status" value="1"/>
</dbReference>
<accession>A0A0G8BXX4</accession>
<evidence type="ECO:0000313" key="4">
    <source>
        <dbReference type="Proteomes" id="UP000035350"/>
    </source>
</evidence>
<evidence type="ECO:0000313" key="3">
    <source>
        <dbReference type="EMBL" id="KKZ92330.1"/>
    </source>
</evidence>
<keyword evidence="1" id="KW-1133">Transmembrane helix</keyword>
<keyword evidence="1" id="KW-0812">Transmembrane</keyword>
<evidence type="ECO:0000259" key="2">
    <source>
        <dbReference type="Pfam" id="PF01551"/>
    </source>
</evidence>
<organism evidence="3 4">
    <name type="scientific">Bacillus wiedmannii</name>
    <dbReference type="NCBI Taxonomy" id="1890302"/>
    <lineage>
        <taxon>Bacteria</taxon>
        <taxon>Bacillati</taxon>
        <taxon>Bacillota</taxon>
        <taxon>Bacilli</taxon>
        <taxon>Bacillales</taxon>
        <taxon>Bacillaceae</taxon>
        <taxon>Bacillus</taxon>
        <taxon>Bacillus cereus group</taxon>
    </lineage>
</organism>
<reference evidence="3 4" key="1">
    <citation type="journal article" date="2015" name="Genome Announc.">
        <title>Next-Generation Whole-Genome Sequencing of Eight Strains of Bacillus cereus, Isolated from Food.</title>
        <authorList>
            <person name="Krawczyk A.O."/>
            <person name="de Jong A."/>
            <person name="Eijlander R.T."/>
            <person name="Berendsen E.M."/>
            <person name="Holsappel S."/>
            <person name="Wells-Bennik M.H."/>
            <person name="Kuipers O.P."/>
        </authorList>
    </citation>
    <scope>NUCLEOTIDE SEQUENCE [LARGE SCALE GENOMIC DNA]</scope>
    <source>
        <strain evidence="3 4">B4147</strain>
    </source>
</reference>
<dbReference type="RefSeq" id="WP_046959099.1">
    <property type="nucleotide sequence ID" value="NZ_LCYN01000031.1"/>
</dbReference>
<sequence length="313" mass="35086">MWKKYVLVILIALLIASWSVVYLANGVISVIVWWSIQAFSLVSIVILIGAVLLFVWEGIFRKQIDRILLSIVLFSIIGAWPLGWFANIGRVAYPADVQSMSPKIVVRFPLNERALVGWGGDRLETNYHVIKPNERWAYDILIPPAEVKSSKLEDYGIYGAKVMAPASGTVVSINNDEKDVVPGSDNFESMAGNHIYLRLDESGTFLILAHLKKGSIKVREGQHVNEGEVLAQVGNSGSSSEPHLHIHHQRQDPSKVSIFLSEGLPLYFRTEKGTIMPERGTYISGNEKRYSSFIGIPFLITLQMFDTVRKYLK</sequence>
<dbReference type="InterPro" id="IPR016047">
    <property type="entry name" value="M23ase_b-sheet_dom"/>
</dbReference>
<keyword evidence="1" id="KW-0472">Membrane</keyword>
<dbReference type="Pfam" id="PF01551">
    <property type="entry name" value="Peptidase_M23"/>
    <property type="match status" value="1"/>
</dbReference>
<feature type="domain" description="M23ase beta-sheet core" evidence="2">
    <location>
        <begin position="158"/>
        <end position="251"/>
    </location>
</feature>
<comment type="caution">
    <text evidence="3">The sequence shown here is derived from an EMBL/GenBank/DDBJ whole genome shotgun (WGS) entry which is preliminary data.</text>
</comment>
<evidence type="ECO:0000256" key="1">
    <source>
        <dbReference type="SAM" id="Phobius"/>
    </source>
</evidence>
<dbReference type="PATRIC" id="fig|1396.433.peg.4281"/>
<dbReference type="PANTHER" id="PTHR21666:SF285">
    <property type="entry name" value="M23 FAMILY METALLOPEPTIDASE"/>
    <property type="match status" value="1"/>
</dbReference>
<proteinExistence type="predicted"/>
<dbReference type="AlphaFoldDB" id="A0A0G8BXX4"/>
<dbReference type="GO" id="GO:0004222">
    <property type="term" value="F:metalloendopeptidase activity"/>
    <property type="evidence" value="ECO:0007669"/>
    <property type="project" value="TreeGrafter"/>
</dbReference>
<dbReference type="Proteomes" id="UP000035350">
    <property type="component" value="Unassembled WGS sequence"/>
</dbReference>
<feature type="transmembrane region" description="Helical" evidence="1">
    <location>
        <begin position="33"/>
        <end position="55"/>
    </location>
</feature>
<dbReference type="InterPro" id="IPR050570">
    <property type="entry name" value="Cell_wall_metabolism_enzyme"/>
</dbReference>
<feature type="transmembrane region" description="Helical" evidence="1">
    <location>
        <begin position="67"/>
        <end position="86"/>
    </location>
</feature>
<name>A0A0G8BXX4_9BACI</name>
<dbReference type="EMBL" id="LCYN01000031">
    <property type="protein sequence ID" value="KKZ92330.1"/>
    <property type="molecule type" value="Genomic_DNA"/>
</dbReference>
<dbReference type="PANTHER" id="PTHR21666">
    <property type="entry name" value="PEPTIDASE-RELATED"/>
    <property type="match status" value="1"/>
</dbReference>
<gene>
    <name evidence="3" type="ORF">B4147_1566</name>
</gene>
<dbReference type="InterPro" id="IPR011055">
    <property type="entry name" value="Dup_hybrid_motif"/>
</dbReference>